<comment type="caution">
    <text evidence="1">The sequence shown here is derived from an EMBL/GenBank/DDBJ whole genome shotgun (WGS) entry which is preliminary data.</text>
</comment>
<accession>A0ACB8X955</accession>
<organism evidence="1 2">
    <name type="scientific">Scortum barcoo</name>
    <name type="common">barcoo grunter</name>
    <dbReference type="NCBI Taxonomy" id="214431"/>
    <lineage>
        <taxon>Eukaryota</taxon>
        <taxon>Metazoa</taxon>
        <taxon>Chordata</taxon>
        <taxon>Craniata</taxon>
        <taxon>Vertebrata</taxon>
        <taxon>Euteleostomi</taxon>
        <taxon>Actinopterygii</taxon>
        <taxon>Neopterygii</taxon>
        <taxon>Teleostei</taxon>
        <taxon>Neoteleostei</taxon>
        <taxon>Acanthomorphata</taxon>
        <taxon>Eupercaria</taxon>
        <taxon>Centrarchiformes</taxon>
        <taxon>Terapontoidei</taxon>
        <taxon>Terapontidae</taxon>
        <taxon>Scortum</taxon>
    </lineage>
</organism>
<gene>
    <name evidence="1" type="ORF">L3Q82_016611</name>
</gene>
<evidence type="ECO:0000313" key="1">
    <source>
        <dbReference type="EMBL" id="KAI3376072.1"/>
    </source>
</evidence>
<dbReference type="Proteomes" id="UP000831701">
    <property type="component" value="Chromosome 2"/>
</dbReference>
<evidence type="ECO:0000313" key="2">
    <source>
        <dbReference type="Proteomes" id="UP000831701"/>
    </source>
</evidence>
<reference evidence="1" key="1">
    <citation type="submission" date="2022-04" db="EMBL/GenBank/DDBJ databases">
        <title>Jade perch genome.</title>
        <authorList>
            <person name="Chao B."/>
        </authorList>
    </citation>
    <scope>NUCLEOTIDE SEQUENCE</scope>
    <source>
        <strain evidence="1">CB-2022</strain>
    </source>
</reference>
<protein>
    <submittedName>
        <fullName evidence="1">Uncharacterized protein</fullName>
    </submittedName>
</protein>
<dbReference type="EMBL" id="CM041532">
    <property type="protein sequence ID" value="KAI3376072.1"/>
    <property type="molecule type" value="Genomic_DNA"/>
</dbReference>
<sequence length="264" mass="29441">MAVHRRFPSNLMELERPMEMYANASSSSSSAVSSFQLLPYLLPGQLQLYTWFLHLRRLHYHQHPPPPPSLHLHPRVRLPSLAETTMNPIDIFAYHMVTMEMMGISGSIVCCYGAFAMISCVKMFFHVLTCIKRYLAIAHPITYLNLMKSGSGAIRNISIGCVWFICSGLVALRLLSRTNFTIILFFCNLVFSLIVISFCSLSVLRVLTRPGPGEKGGNKGKINAVKQWAFVTIMAIMAVLLHRFGRNLVCLALASSSVLSDSDG</sequence>
<proteinExistence type="predicted"/>
<keyword evidence="2" id="KW-1185">Reference proteome</keyword>
<name>A0ACB8X955_9TELE</name>